<dbReference type="AlphaFoldDB" id="B8LLP7"/>
<dbReference type="SUPFAM" id="SSF48264">
    <property type="entry name" value="Cytochrome P450"/>
    <property type="match status" value="1"/>
</dbReference>
<evidence type="ECO:0000256" key="7">
    <source>
        <dbReference type="SAM" id="Phobius"/>
    </source>
</evidence>
<keyword evidence="7" id="KW-0472">Membrane</keyword>
<keyword evidence="7" id="KW-0812">Transmembrane</keyword>
<evidence type="ECO:0000256" key="6">
    <source>
        <dbReference type="ARBA" id="ARBA00023033"/>
    </source>
</evidence>
<dbReference type="GO" id="GO:0005506">
    <property type="term" value="F:iron ion binding"/>
    <property type="evidence" value="ECO:0007669"/>
    <property type="project" value="InterPro"/>
</dbReference>
<dbReference type="OMA" id="NPECHEK"/>
<dbReference type="PANTHER" id="PTHR24286">
    <property type="entry name" value="CYTOCHROME P450 26"/>
    <property type="match status" value="1"/>
</dbReference>
<dbReference type="Pfam" id="PF00067">
    <property type="entry name" value="p450"/>
    <property type="match status" value="1"/>
</dbReference>
<dbReference type="EMBL" id="EF676691">
    <property type="protein sequence ID" value="ABR16577.1"/>
    <property type="molecule type" value="mRNA"/>
</dbReference>
<accession>B8LLP7</accession>
<dbReference type="GO" id="GO:0016705">
    <property type="term" value="F:oxidoreductase activity, acting on paired donors, with incorporation or reduction of molecular oxygen"/>
    <property type="evidence" value="ECO:0007669"/>
    <property type="project" value="InterPro"/>
</dbReference>
<protein>
    <recommendedName>
        <fullName evidence="9">Cytochrome P450</fullName>
    </recommendedName>
</protein>
<comment type="similarity">
    <text evidence="1">Belongs to the cytochrome P450 family.</text>
</comment>
<dbReference type="InterPro" id="IPR001128">
    <property type="entry name" value="Cyt_P450"/>
</dbReference>
<dbReference type="GO" id="GO:0004497">
    <property type="term" value="F:monooxygenase activity"/>
    <property type="evidence" value="ECO:0007669"/>
    <property type="project" value="UniProtKB-KW"/>
</dbReference>
<keyword evidence="5" id="KW-0408">Iron</keyword>
<keyword evidence="4" id="KW-0560">Oxidoreductase</keyword>
<keyword evidence="2" id="KW-0349">Heme</keyword>
<evidence type="ECO:0000256" key="2">
    <source>
        <dbReference type="ARBA" id="ARBA00022617"/>
    </source>
</evidence>
<proteinExistence type="evidence at transcript level"/>
<evidence type="ECO:0000256" key="5">
    <source>
        <dbReference type="ARBA" id="ARBA00023004"/>
    </source>
</evidence>
<sequence length="401" mass="45782">MPMDQAMDWNGGVQIKTQQLEMPALFTAFLAILLSVLLVFFSVINKYRKLSLEIPPGAFAWDFIAEIFQFLGCHWNLNIREFYDSRTQKYGSLFTSSMYCEPTIVFYSPEGNRFLFANENKLVVSTWPRSVGKLFGTALLNATGDDAKRLKRMLMTFLRPEALQKFVGRADSITRRHLAEHWIGRDEVTVFPLIKHYTFTLACDLFASINDQDDQARLLCNFMLLLKGMLQIPIDLPGTRFNRAKHGANTIREQLEGIIHERKIALEEGRASPEQDLLSFLLSNVDEQGESLTHDEIKDNILMLLIAGHDTTSSGLTGLIKFLAENPRCYQGVLREQLEISATKEAGQLLEWEDIQRMKYSWRAAQEALRLQPPVGGGFRKAIKDFKYGGFTIPKGWKQSR</sequence>
<evidence type="ECO:0000313" key="8">
    <source>
        <dbReference type="EMBL" id="ABR16577.1"/>
    </source>
</evidence>
<feature type="transmembrane region" description="Helical" evidence="7">
    <location>
        <begin position="24"/>
        <end position="44"/>
    </location>
</feature>
<dbReference type="GO" id="GO:0016125">
    <property type="term" value="P:sterol metabolic process"/>
    <property type="evidence" value="ECO:0007669"/>
    <property type="project" value="TreeGrafter"/>
</dbReference>
<evidence type="ECO:0008006" key="9">
    <source>
        <dbReference type="Google" id="ProtNLM"/>
    </source>
</evidence>
<keyword evidence="3" id="KW-0479">Metal-binding</keyword>
<name>B8LLP7_PICSI</name>
<organism evidence="8">
    <name type="scientific">Picea sitchensis</name>
    <name type="common">Sitka spruce</name>
    <name type="synonym">Pinus sitchensis</name>
    <dbReference type="NCBI Taxonomy" id="3332"/>
    <lineage>
        <taxon>Eukaryota</taxon>
        <taxon>Viridiplantae</taxon>
        <taxon>Streptophyta</taxon>
        <taxon>Embryophyta</taxon>
        <taxon>Tracheophyta</taxon>
        <taxon>Spermatophyta</taxon>
        <taxon>Pinopsida</taxon>
        <taxon>Pinidae</taxon>
        <taxon>Conifers I</taxon>
        <taxon>Pinales</taxon>
        <taxon>Pinaceae</taxon>
        <taxon>Picea</taxon>
    </lineage>
</organism>
<dbReference type="Gene3D" id="1.10.630.10">
    <property type="entry name" value="Cytochrome P450"/>
    <property type="match status" value="1"/>
</dbReference>
<dbReference type="PANTHER" id="PTHR24286:SF384">
    <property type="entry name" value="P450, PUTATIVE (EUROFUNG)-RELATED"/>
    <property type="match status" value="1"/>
</dbReference>
<evidence type="ECO:0000256" key="1">
    <source>
        <dbReference type="ARBA" id="ARBA00010617"/>
    </source>
</evidence>
<dbReference type="GO" id="GO:0020037">
    <property type="term" value="F:heme binding"/>
    <property type="evidence" value="ECO:0007669"/>
    <property type="project" value="InterPro"/>
</dbReference>
<evidence type="ECO:0000256" key="4">
    <source>
        <dbReference type="ARBA" id="ARBA00023002"/>
    </source>
</evidence>
<evidence type="ECO:0000256" key="3">
    <source>
        <dbReference type="ARBA" id="ARBA00022723"/>
    </source>
</evidence>
<keyword evidence="6" id="KW-0503">Monooxygenase</keyword>
<keyword evidence="7" id="KW-1133">Transmembrane helix</keyword>
<reference evidence="8" key="1">
    <citation type="submission" date="2007-06" db="EMBL/GenBank/DDBJ databases">
        <title>Full length cDNA sequences from Sitka Spruce (Picea sitchensis).</title>
        <authorList>
            <person name="Ralph S.G."/>
            <person name="Chun H.E."/>
            <person name="Liao N."/>
            <person name="Ali J."/>
            <person name="Reid K."/>
            <person name="Kolosova N."/>
            <person name="Cooper N."/>
            <person name="Cullis C."/>
            <person name="Jancsik S."/>
            <person name="Moore R."/>
            <person name="Mayo M."/>
            <person name="Wagner S."/>
            <person name="Holt R.A."/>
            <person name="Jones S.J.M."/>
            <person name="Marra M.A."/>
            <person name="Ritland C.E."/>
            <person name="Ritland K."/>
            <person name="Bohlmann J."/>
        </authorList>
    </citation>
    <scope>NUCLEOTIDE SEQUENCE</scope>
    <source>
        <tissue evidence="8">Green portion of the leader tissue</tissue>
    </source>
</reference>
<dbReference type="InterPro" id="IPR036396">
    <property type="entry name" value="Cyt_P450_sf"/>
</dbReference>